<gene>
    <name evidence="3" type="ORF">HCA78_12865</name>
</gene>
<dbReference type="InterPro" id="IPR010056">
    <property type="entry name" value="Phage_rep_org__N"/>
</dbReference>
<dbReference type="InterPro" id="IPR053162">
    <property type="entry name" value="DnaD"/>
</dbReference>
<dbReference type="PANTHER" id="PTHR37293">
    <property type="entry name" value="PHAGE REPLICATION PROTEIN-RELATED"/>
    <property type="match status" value="1"/>
</dbReference>
<dbReference type="EMBL" id="JAARWW010000005">
    <property type="protein sequence ID" value="MBC2004668.1"/>
    <property type="molecule type" value="Genomic_DNA"/>
</dbReference>
<evidence type="ECO:0000313" key="4">
    <source>
        <dbReference type="Proteomes" id="UP000546806"/>
    </source>
</evidence>
<proteinExistence type="predicted"/>
<accession>A0A842CR57</accession>
<sequence>MSEITWIKLKTDVFEDEKIRLIENMPNRDTILVIWFKLLAQAGKSNLNGYLMLNENVPLNTEELSALFNRPLNDIRLAFTVLERYQMIEVDAENEIISIRNWGKHQNIEGMDKVRLQTKERNRKYRERKRQNLLLEDDVSVTSRDATDKEEDIEIDIEKDKKKEKEEQLKNDFESFYSIYPKKVDRKKAFDAYKACVTNSKKHERKYTPDEIKNGTTLYARYCQHENTEKRFIKNPATFLNQESFLNDYTLEDKAPTRNYNNFKQAGRKELLPNWFDKDEVLPPQPKEPEQTKSQEELDREVAEMKRKLKEGR</sequence>
<dbReference type="RefSeq" id="WP_185533676.1">
    <property type="nucleotide sequence ID" value="NZ_JAARWW010000005.1"/>
</dbReference>
<dbReference type="AlphaFoldDB" id="A0A842CR57"/>
<evidence type="ECO:0000259" key="2">
    <source>
        <dbReference type="Pfam" id="PF09681"/>
    </source>
</evidence>
<dbReference type="PANTHER" id="PTHR37293:SF7">
    <property type="entry name" value="HYPOTHETICAL PHAGE PROTEIN"/>
    <property type="match status" value="1"/>
</dbReference>
<evidence type="ECO:0000313" key="3">
    <source>
        <dbReference type="EMBL" id="MBC2004668.1"/>
    </source>
</evidence>
<comment type="caution">
    <text evidence="3">The sequence shown here is derived from an EMBL/GenBank/DDBJ whole genome shotgun (WGS) entry which is preliminary data.</text>
</comment>
<evidence type="ECO:0000256" key="1">
    <source>
        <dbReference type="SAM" id="MobiDB-lite"/>
    </source>
</evidence>
<dbReference type="NCBIfam" id="TIGR01714">
    <property type="entry name" value="phage_rep_org_N"/>
    <property type="match status" value="1"/>
</dbReference>
<dbReference type="Pfam" id="PF09681">
    <property type="entry name" value="Phage_rep_org_N"/>
    <property type="match status" value="1"/>
</dbReference>
<feature type="region of interest" description="Disordered" evidence="1">
    <location>
        <begin position="274"/>
        <end position="313"/>
    </location>
</feature>
<feature type="domain" description="Phage replisome organiser N-terminal" evidence="2">
    <location>
        <begin position="6"/>
        <end position="127"/>
    </location>
</feature>
<reference evidence="3 4" key="1">
    <citation type="submission" date="2020-03" db="EMBL/GenBank/DDBJ databases">
        <title>Soil Listeria distribution.</title>
        <authorList>
            <person name="Liao J."/>
            <person name="Wiedmann M."/>
        </authorList>
    </citation>
    <scope>NUCLEOTIDE SEQUENCE [LARGE SCALE GENOMIC DNA]</scope>
    <source>
        <strain evidence="3 4">FSL L7-0435</strain>
    </source>
</reference>
<protein>
    <submittedName>
        <fullName evidence="3">Replication protein</fullName>
    </submittedName>
</protein>
<dbReference type="Proteomes" id="UP000546806">
    <property type="component" value="Unassembled WGS sequence"/>
</dbReference>
<name>A0A842CR57_9LIST</name>
<organism evidence="3 4">
    <name type="scientific">Listeria booriae</name>
    <dbReference type="NCBI Taxonomy" id="1552123"/>
    <lineage>
        <taxon>Bacteria</taxon>
        <taxon>Bacillati</taxon>
        <taxon>Bacillota</taxon>
        <taxon>Bacilli</taxon>
        <taxon>Bacillales</taxon>
        <taxon>Listeriaceae</taxon>
        <taxon>Listeria</taxon>
    </lineage>
</organism>